<proteinExistence type="predicted"/>
<dbReference type="SUPFAM" id="SSF75005">
    <property type="entry name" value="Arabinanase/levansucrase/invertase"/>
    <property type="match status" value="1"/>
</dbReference>
<gene>
    <name evidence="1" type="ORF">ACFQ5G_53915</name>
</gene>
<evidence type="ECO:0000313" key="1">
    <source>
        <dbReference type="EMBL" id="MFD1374285.1"/>
    </source>
</evidence>
<protein>
    <submittedName>
        <fullName evidence="1">Glycoside hydrolase family 43 protein</fullName>
    </submittedName>
</protein>
<dbReference type="RefSeq" id="WP_317794116.1">
    <property type="nucleotide sequence ID" value="NZ_AP028461.1"/>
</dbReference>
<keyword evidence="2" id="KW-1185">Reference proteome</keyword>
<evidence type="ECO:0000313" key="2">
    <source>
        <dbReference type="Proteomes" id="UP001597183"/>
    </source>
</evidence>
<dbReference type="Proteomes" id="UP001597183">
    <property type="component" value="Unassembled WGS sequence"/>
</dbReference>
<organism evidence="1 2">
    <name type="scientific">Actinoplanes sichuanensis</name>
    <dbReference type="NCBI Taxonomy" id="512349"/>
    <lineage>
        <taxon>Bacteria</taxon>
        <taxon>Bacillati</taxon>
        <taxon>Actinomycetota</taxon>
        <taxon>Actinomycetes</taxon>
        <taxon>Micromonosporales</taxon>
        <taxon>Micromonosporaceae</taxon>
        <taxon>Actinoplanes</taxon>
    </lineage>
</organism>
<name>A0ABW4AVK7_9ACTN</name>
<dbReference type="PANTHER" id="PTHR43301">
    <property type="entry name" value="ARABINAN ENDO-1,5-ALPHA-L-ARABINOSIDASE"/>
    <property type="match status" value="1"/>
</dbReference>
<comment type="caution">
    <text evidence="1">The sequence shown here is derived from an EMBL/GenBank/DDBJ whole genome shotgun (WGS) entry which is preliminary data.</text>
</comment>
<dbReference type="InterPro" id="IPR023296">
    <property type="entry name" value="Glyco_hydro_beta-prop_sf"/>
</dbReference>
<reference evidence="2" key="1">
    <citation type="journal article" date="2019" name="Int. J. Syst. Evol. Microbiol.">
        <title>The Global Catalogue of Microorganisms (GCM) 10K type strain sequencing project: providing services to taxonomists for standard genome sequencing and annotation.</title>
        <authorList>
            <consortium name="The Broad Institute Genomics Platform"/>
            <consortium name="The Broad Institute Genome Sequencing Center for Infectious Disease"/>
            <person name="Wu L."/>
            <person name="Ma J."/>
        </authorList>
    </citation>
    <scope>NUCLEOTIDE SEQUENCE [LARGE SCALE GENOMIC DNA]</scope>
    <source>
        <strain evidence="2">CCM 7526</strain>
    </source>
</reference>
<dbReference type="CDD" id="cd08983">
    <property type="entry name" value="GH43_Bt3655-like"/>
    <property type="match status" value="1"/>
</dbReference>
<dbReference type="InterPro" id="IPR050727">
    <property type="entry name" value="GH43_arabinanases"/>
</dbReference>
<accession>A0ABW4AVK7</accession>
<sequence length="316" mass="35309">MSGAYLLAYFKPEITADGEQVRFAVSDIDGPAGWTELNGGRPVLVNDLGERGVRDPFLVRDTRNGRFIVLGTDLRIFPDHDWKRATRTGSRSVVIWESDDLVSWSPPTLVEVAPPHAGNTWAPKAFWSRQRGAWLMIWASALYHDTTGPEQHQRLLAAQTDDFRTFTPAEIYHDPGHTVIDATFLVDRGEWYRFSANSLGAGCAEERGRHILMERGTALEDPAYVTVVEDIGKPELRHAEGPSAFAGSSGDRWYLLIDENGHRGYQLYSTGDLPSGRWSHDTSAALPVDARHGSVLPITLNERERLIRAFGTERSR</sequence>
<dbReference type="EMBL" id="JBHTMK010000079">
    <property type="protein sequence ID" value="MFD1374285.1"/>
    <property type="molecule type" value="Genomic_DNA"/>
</dbReference>
<dbReference type="Gene3D" id="2.115.10.20">
    <property type="entry name" value="Glycosyl hydrolase domain, family 43"/>
    <property type="match status" value="1"/>
</dbReference>
<dbReference type="GO" id="GO:0016787">
    <property type="term" value="F:hydrolase activity"/>
    <property type="evidence" value="ECO:0007669"/>
    <property type="project" value="UniProtKB-KW"/>
</dbReference>
<keyword evidence="1" id="KW-0378">Hydrolase</keyword>
<dbReference type="PANTHER" id="PTHR43301:SF3">
    <property type="entry name" value="ARABINAN ENDO-1,5-ALPHA-L-ARABINOSIDASE A-RELATED"/>
    <property type="match status" value="1"/>
</dbReference>